<gene>
    <name evidence="1" type="ORF">XENIA_30</name>
</gene>
<accession>A0A0K2CYZ4</accession>
<name>A0A0K2CYZ4_9CAUD</name>
<evidence type="ECO:0000313" key="2">
    <source>
        <dbReference type="Proteomes" id="UP000201211"/>
    </source>
</evidence>
<reference evidence="1 2" key="1">
    <citation type="journal article" date="2015" name="Genome Announc.">
        <title>Complete Genome Sequences of Nine Phages Capable of Infecting Paenibacillus larvae, the Causative Agent of American Foulbrood Disease in Honeybees.</title>
        <authorList>
            <person name="Tsourkas P.K."/>
            <person name="Yost D.G."/>
            <person name="Krohn A."/>
            <person name="LeBlanc L."/>
            <person name="Zhang A."/>
            <person name="Stamereilers C."/>
            <person name="Amy P.S."/>
        </authorList>
    </citation>
    <scope>NUCLEOTIDE SEQUENCE [LARGE SCALE GENOMIC DNA]</scope>
</reference>
<proteinExistence type="predicted"/>
<dbReference type="Proteomes" id="UP000201211">
    <property type="component" value="Segment"/>
</dbReference>
<dbReference type="KEGG" id="vg:26629067"/>
<evidence type="ECO:0000313" key="1">
    <source>
        <dbReference type="EMBL" id="ALA12561.1"/>
    </source>
</evidence>
<organism evidence="1 2">
    <name type="scientific">Paenibacillus phage Xenia</name>
    <dbReference type="NCBI Taxonomy" id="1636263"/>
    <lineage>
        <taxon>Viruses</taxon>
        <taxon>Duplodnaviria</taxon>
        <taxon>Heunggongvirae</taxon>
        <taxon>Uroviricota</taxon>
        <taxon>Caudoviricetes</taxon>
        <taxon>Fernvirus</taxon>
        <taxon>Fernvirus shelly</taxon>
    </lineage>
</organism>
<protein>
    <submittedName>
        <fullName evidence="1">Uncharacterized protein</fullName>
    </submittedName>
</protein>
<dbReference type="GeneID" id="26629067"/>
<sequence length="53" mass="6108">MKRYTLQYAGSVKRSHIPYVNYVILLGSNVHRIINGSTGKKVLMRSLIKRCFP</sequence>
<dbReference type="RefSeq" id="YP_009201940.1">
    <property type="nucleotide sequence ID" value="NC_028837.1"/>
</dbReference>
<dbReference type="EMBL" id="KT361652">
    <property type="protein sequence ID" value="ALA12561.1"/>
    <property type="molecule type" value="Genomic_DNA"/>
</dbReference>